<keyword evidence="4" id="KW-1185">Reference proteome</keyword>
<dbReference type="InterPro" id="IPR002110">
    <property type="entry name" value="Ankyrin_rpt"/>
</dbReference>
<dbReference type="PANTHER" id="PTHR24189">
    <property type="entry name" value="MYOTROPHIN"/>
    <property type="match status" value="1"/>
</dbReference>
<keyword evidence="1" id="KW-0677">Repeat</keyword>
<evidence type="ECO:0000313" key="4">
    <source>
        <dbReference type="Proteomes" id="UP001158576"/>
    </source>
</evidence>
<proteinExistence type="predicted"/>
<sequence length="189" mass="21088">MDATSLIKNNINCKLLTHARIGRSEEIKECLAKGLRSLEFFMDFQGADVEYKDPYTGRTALLNTAFGSLTENLAANIKTLLEAKANNPYESSRRDLDPLPGIMLLVESGAEINKQDNVGWTAMHYAMSFTDERRLRKTIPFLVESGFDFNKKNLKGETPLDFATARKKQGSKALYFLQNAIEANKSAAA</sequence>
<organism evidence="3 4">
    <name type="scientific">Oikopleura dioica</name>
    <name type="common">Tunicate</name>
    <dbReference type="NCBI Taxonomy" id="34765"/>
    <lineage>
        <taxon>Eukaryota</taxon>
        <taxon>Metazoa</taxon>
        <taxon>Chordata</taxon>
        <taxon>Tunicata</taxon>
        <taxon>Appendicularia</taxon>
        <taxon>Copelata</taxon>
        <taxon>Oikopleuridae</taxon>
        <taxon>Oikopleura</taxon>
    </lineage>
</organism>
<dbReference type="Gene3D" id="1.25.40.20">
    <property type="entry name" value="Ankyrin repeat-containing domain"/>
    <property type="match status" value="1"/>
</dbReference>
<dbReference type="SUPFAM" id="SSF48403">
    <property type="entry name" value="Ankyrin repeat"/>
    <property type="match status" value="1"/>
</dbReference>
<keyword evidence="2" id="KW-0040">ANK repeat</keyword>
<reference evidence="3 4" key="1">
    <citation type="submission" date="2021-04" db="EMBL/GenBank/DDBJ databases">
        <authorList>
            <person name="Bliznina A."/>
        </authorList>
    </citation>
    <scope>NUCLEOTIDE SEQUENCE [LARGE SCALE GENOMIC DNA]</scope>
</reference>
<evidence type="ECO:0000313" key="3">
    <source>
        <dbReference type="EMBL" id="CAG5110939.1"/>
    </source>
</evidence>
<dbReference type="EMBL" id="OU015567">
    <property type="protein sequence ID" value="CAG5110939.1"/>
    <property type="molecule type" value="Genomic_DNA"/>
</dbReference>
<dbReference type="InterPro" id="IPR050745">
    <property type="entry name" value="Multifunctional_regulatory"/>
</dbReference>
<dbReference type="InterPro" id="IPR036770">
    <property type="entry name" value="Ankyrin_rpt-contain_sf"/>
</dbReference>
<evidence type="ECO:0000256" key="1">
    <source>
        <dbReference type="ARBA" id="ARBA00022737"/>
    </source>
</evidence>
<gene>
    <name evidence="3" type="ORF">OKIOD_LOCUS14051</name>
</gene>
<dbReference type="PANTHER" id="PTHR24189:SF50">
    <property type="entry name" value="ANKYRIN REPEAT AND SOCS BOX PROTEIN 2"/>
    <property type="match status" value="1"/>
</dbReference>
<accession>A0ABN7T489</accession>
<dbReference type="Proteomes" id="UP001158576">
    <property type="component" value="Chromosome 2"/>
</dbReference>
<protein>
    <submittedName>
        <fullName evidence="3">Oidioi.mRNA.OKI2018_I69.chr2.g5286.t1.cds</fullName>
    </submittedName>
</protein>
<evidence type="ECO:0000256" key="2">
    <source>
        <dbReference type="ARBA" id="ARBA00023043"/>
    </source>
</evidence>
<dbReference type="Pfam" id="PF12796">
    <property type="entry name" value="Ank_2"/>
    <property type="match status" value="1"/>
</dbReference>
<name>A0ABN7T489_OIKDI</name>